<protein>
    <submittedName>
        <fullName evidence="1">Uncharacterized protein</fullName>
    </submittedName>
</protein>
<gene>
    <name evidence="1" type="ORF">B8W72_27855</name>
</gene>
<dbReference type="RefSeq" id="WP_086978732.1">
    <property type="nucleotide sequence ID" value="NZ_NFSB01000090.1"/>
</dbReference>
<accession>A0A1Y3KD19</accession>
<sequence>MFRTNTATMIGLPGMFGEGQCQWQEVTRVLRTHWYHVVAQSTEDGRTSEEVFMVETEKRLQVLLVSQTHDTFITDVQAVTPAYMNGKGGWLMEPLTKVALGKDQSGCVVSVLEVESGAAYHSSHEPDFDVDSLTDLCPIFLAGMIRPMSANSEECHD</sequence>
<reference evidence="1 2" key="1">
    <citation type="submission" date="2017-05" db="EMBL/GenBank/DDBJ databases">
        <title>Whole genome sequence of Pseudomonas putida isolate 1312 commercialized as a biostimulant.</title>
        <authorList>
            <person name="Crovadore J."/>
            <person name="Blanc P."/>
            <person name="Chablais R."/>
            <person name="Cochard B."/>
            <person name="Grizard D."/>
            <person name="Lefort F."/>
        </authorList>
    </citation>
    <scope>NUCLEOTIDE SEQUENCE [LARGE SCALE GENOMIC DNA]</scope>
    <source>
        <strain evidence="1 2">1312</strain>
    </source>
</reference>
<dbReference type="AlphaFoldDB" id="A0A1Y3KD19"/>
<name>A0A1Y3KD19_PSEPU</name>
<proteinExistence type="predicted"/>
<evidence type="ECO:0000313" key="2">
    <source>
        <dbReference type="Proteomes" id="UP000196082"/>
    </source>
</evidence>
<organism evidence="1 2">
    <name type="scientific">Pseudomonas putida</name>
    <name type="common">Arthrobacter siderocapsulatus</name>
    <dbReference type="NCBI Taxonomy" id="303"/>
    <lineage>
        <taxon>Bacteria</taxon>
        <taxon>Pseudomonadati</taxon>
        <taxon>Pseudomonadota</taxon>
        <taxon>Gammaproteobacteria</taxon>
        <taxon>Pseudomonadales</taxon>
        <taxon>Pseudomonadaceae</taxon>
        <taxon>Pseudomonas</taxon>
    </lineage>
</organism>
<dbReference type="EMBL" id="NFSB01000090">
    <property type="protein sequence ID" value="OUM23716.1"/>
    <property type="molecule type" value="Genomic_DNA"/>
</dbReference>
<evidence type="ECO:0000313" key="1">
    <source>
        <dbReference type="EMBL" id="OUM23716.1"/>
    </source>
</evidence>
<comment type="caution">
    <text evidence="1">The sequence shown here is derived from an EMBL/GenBank/DDBJ whole genome shotgun (WGS) entry which is preliminary data.</text>
</comment>
<dbReference type="Proteomes" id="UP000196082">
    <property type="component" value="Unassembled WGS sequence"/>
</dbReference>